<protein>
    <submittedName>
        <fullName evidence="5">SDR family oxidoreductase</fullName>
    </submittedName>
</protein>
<dbReference type="Pfam" id="PF13561">
    <property type="entry name" value="adh_short_C2"/>
    <property type="match status" value="1"/>
</dbReference>
<gene>
    <name evidence="5" type="ORF">GCM10009665_00720</name>
</gene>
<sequence length="255" mass="26614">MTEQSCRRFEGRVALITGAARGIGAATARRLAAEGATVVALDIADAAGRAVVETITREGGRAEYRHGDVTSAAMWDELVAHVRSRYGRLDVLHSNAYAVVVKPAHELTETEWDLQLAVTLKASWLAVRAFAGTLHESEGAVVLTSSVHALVGLPGHPAYAAAKGALCAMGRQLAVEYGPRVRVNTVVPGPVMTAAWDRVDEAGRAESVAGTVAKRFGRPEEVAAAVAFLASSDASYVTGANLVVDGGWSVVKASA</sequence>
<feature type="domain" description="Ketoreductase" evidence="4">
    <location>
        <begin position="12"/>
        <end position="202"/>
    </location>
</feature>
<evidence type="ECO:0000259" key="4">
    <source>
        <dbReference type="SMART" id="SM00822"/>
    </source>
</evidence>
<organism evidence="5 6">
    <name type="scientific">Kitasatospora nipponensis</name>
    <dbReference type="NCBI Taxonomy" id="258049"/>
    <lineage>
        <taxon>Bacteria</taxon>
        <taxon>Bacillati</taxon>
        <taxon>Actinomycetota</taxon>
        <taxon>Actinomycetes</taxon>
        <taxon>Kitasatosporales</taxon>
        <taxon>Streptomycetaceae</taxon>
        <taxon>Kitasatospora</taxon>
    </lineage>
</organism>
<dbReference type="EMBL" id="BAAALF010000001">
    <property type="protein sequence ID" value="GAA1214784.1"/>
    <property type="molecule type" value="Genomic_DNA"/>
</dbReference>
<accession>A0ABP4G5N7</accession>
<proteinExistence type="inferred from homology"/>
<keyword evidence="6" id="KW-1185">Reference proteome</keyword>
<dbReference type="PRINTS" id="PR00081">
    <property type="entry name" value="GDHRDH"/>
</dbReference>
<dbReference type="PROSITE" id="PS00061">
    <property type="entry name" value="ADH_SHORT"/>
    <property type="match status" value="1"/>
</dbReference>
<keyword evidence="2" id="KW-0560">Oxidoreductase</keyword>
<dbReference type="Gene3D" id="3.40.50.720">
    <property type="entry name" value="NAD(P)-binding Rossmann-like Domain"/>
    <property type="match status" value="1"/>
</dbReference>
<evidence type="ECO:0000313" key="6">
    <source>
        <dbReference type="Proteomes" id="UP001500037"/>
    </source>
</evidence>
<name>A0ABP4G5N7_9ACTN</name>
<dbReference type="RefSeq" id="WP_344437561.1">
    <property type="nucleotide sequence ID" value="NZ_BAAALF010000001.1"/>
</dbReference>
<dbReference type="InterPro" id="IPR002347">
    <property type="entry name" value="SDR_fam"/>
</dbReference>
<keyword evidence="3" id="KW-0520">NAD</keyword>
<comment type="caution">
    <text evidence="5">The sequence shown here is derived from an EMBL/GenBank/DDBJ whole genome shotgun (WGS) entry which is preliminary data.</text>
</comment>
<evidence type="ECO:0000256" key="2">
    <source>
        <dbReference type="ARBA" id="ARBA00023002"/>
    </source>
</evidence>
<dbReference type="PANTHER" id="PTHR24321">
    <property type="entry name" value="DEHYDROGENASES, SHORT CHAIN"/>
    <property type="match status" value="1"/>
</dbReference>
<comment type="similarity">
    <text evidence="1">Belongs to the short-chain dehydrogenases/reductases (SDR) family.</text>
</comment>
<dbReference type="PANTHER" id="PTHR24321:SF8">
    <property type="entry name" value="ESTRADIOL 17-BETA-DEHYDROGENASE 8-RELATED"/>
    <property type="match status" value="1"/>
</dbReference>
<reference evidence="6" key="1">
    <citation type="journal article" date="2019" name="Int. J. Syst. Evol. Microbiol.">
        <title>The Global Catalogue of Microorganisms (GCM) 10K type strain sequencing project: providing services to taxonomists for standard genome sequencing and annotation.</title>
        <authorList>
            <consortium name="The Broad Institute Genomics Platform"/>
            <consortium name="The Broad Institute Genome Sequencing Center for Infectious Disease"/>
            <person name="Wu L."/>
            <person name="Ma J."/>
        </authorList>
    </citation>
    <scope>NUCLEOTIDE SEQUENCE [LARGE SCALE GENOMIC DNA]</scope>
    <source>
        <strain evidence="6">JCM 13004</strain>
    </source>
</reference>
<dbReference type="InterPro" id="IPR036291">
    <property type="entry name" value="NAD(P)-bd_dom_sf"/>
</dbReference>
<dbReference type="SUPFAM" id="SSF51735">
    <property type="entry name" value="NAD(P)-binding Rossmann-fold domains"/>
    <property type="match status" value="1"/>
</dbReference>
<dbReference type="InterPro" id="IPR057326">
    <property type="entry name" value="KR_dom"/>
</dbReference>
<dbReference type="SMART" id="SM00822">
    <property type="entry name" value="PKS_KR"/>
    <property type="match status" value="1"/>
</dbReference>
<evidence type="ECO:0000313" key="5">
    <source>
        <dbReference type="EMBL" id="GAA1214784.1"/>
    </source>
</evidence>
<evidence type="ECO:0000256" key="3">
    <source>
        <dbReference type="ARBA" id="ARBA00023027"/>
    </source>
</evidence>
<dbReference type="Proteomes" id="UP001500037">
    <property type="component" value="Unassembled WGS sequence"/>
</dbReference>
<evidence type="ECO:0000256" key="1">
    <source>
        <dbReference type="ARBA" id="ARBA00006484"/>
    </source>
</evidence>
<dbReference type="CDD" id="cd05233">
    <property type="entry name" value="SDR_c"/>
    <property type="match status" value="1"/>
</dbReference>
<dbReference type="InterPro" id="IPR020904">
    <property type="entry name" value="Sc_DH/Rdtase_CS"/>
</dbReference>